<gene>
    <name evidence="2" type="ORF">SCUD_LOCUS12814</name>
</gene>
<sequence>MTRDHYVDLFHVIKMIKIRRKAILASPDQLRFVYRFLIQWIKYTLAEPLANWTVRRSGLSMPFSLSEAVLKQQWEWSQQLVGHLPSDSRIGIFSHSQLPILGANHLGSATLNNDQSCRMSSRSNESQSTHTNEDYDTTEIPILSTLYHYFNDEILGNPNLDYHLQTKSIRNSFNNPYCY</sequence>
<feature type="compositionally biased region" description="Polar residues" evidence="1">
    <location>
        <begin position="114"/>
        <end position="130"/>
    </location>
</feature>
<proteinExistence type="predicted"/>
<protein>
    <submittedName>
        <fullName evidence="4">Tyrosine-protein phosphatase domain-containing protein</fullName>
    </submittedName>
</protein>
<evidence type="ECO:0000256" key="1">
    <source>
        <dbReference type="SAM" id="MobiDB-lite"/>
    </source>
</evidence>
<evidence type="ECO:0000313" key="4">
    <source>
        <dbReference type="WBParaSite" id="SCUD_0001281701-mRNA-1"/>
    </source>
</evidence>
<evidence type="ECO:0000313" key="2">
    <source>
        <dbReference type="EMBL" id="VDP50180.1"/>
    </source>
</evidence>
<accession>A0A183KCS4</accession>
<keyword evidence="3" id="KW-1185">Reference proteome</keyword>
<dbReference type="Proteomes" id="UP000279833">
    <property type="component" value="Unassembled WGS sequence"/>
</dbReference>
<dbReference type="AlphaFoldDB" id="A0A183KCS4"/>
<dbReference type="InterPro" id="IPR029021">
    <property type="entry name" value="Prot-tyrosine_phosphatase-like"/>
</dbReference>
<dbReference type="SUPFAM" id="SSF52799">
    <property type="entry name" value="(Phosphotyrosine protein) phosphatases II"/>
    <property type="match status" value="1"/>
</dbReference>
<feature type="region of interest" description="Disordered" evidence="1">
    <location>
        <begin position="114"/>
        <end position="135"/>
    </location>
</feature>
<organism evidence="4">
    <name type="scientific">Schistosoma curassoni</name>
    <dbReference type="NCBI Taxonomy" id="6186"/>
    <lineage>
        <taxon>Eukaryota</taxon>
        <taxon>Metazoa</taxon>
        <taxon>Spiralia</taxon>
        <taxon>Lophotrochozoa</taxon>
        <taxon>Platyhelminthes</taxon>
        <taxon>Trematoda</taxon>
        <taxon>Digenea</taxon>
        <taxon>Strigeidida</taxon>
        <taxon>Schistosomatoidea</taxon>
        <taxon>Schistosomatidae</taxon>
        <taxon>Schistosoma</taxon>
    </lineage>
</organism>
<name>A0A183KCS4_9TREM</name>
<dbReference type="WBParaSite" id="SCUD_0001281701-mRNA-1">
    <property type="protein sequence ID" value="SCUD_0001281701-mRNA-1"/>
    <property type="gene ID" value="SCUD_0001281701"/>
</dbReference>
<evidence type="ECO:0000313" key="3">
    <source>
        <dbReference type="Proteomes" id="UP000279833"/>
    </source>
</evidence>
<reference evidence="4" key="1">
    <citation type="submission" date="2016-06" db="UniProtKB">
        <authorList>
            <consortium name="WormBaseParasite"/>
        </authorList>
    </citation>
    <scope>IDENTIFICATION</scope>
</reference>
<reference evidence="2 3" key="2">
    <citation type="submission" date="2018-11" db="EMBL/GenBank/DDBJ databases">
        <authorList>
            <consortium name="Pathogen Informatics"/>
        </authorList>
    </citation>
    <scope>NUCLEOTIDE SEQUENCE [LARGE SCALE GENOMIC DNA]</scope>
    <source>
        <strain evidence="2">Dakar</strain>
        <strain evidence="3">Dakar, Senegal</strain>
    </source>
</reference>
<dbReference type="STRING" id="6186.A0A183KCS4"/>
<dbReference type="EMBL" id="UZAK01035391">
    <property type="protein sequence ID" value="VDP50180.1"/>
    <property type="molecule type" value="Genomic_DNA"/>
</dbReference>